<feature type="region of interest" description="Disordered" evidence="5">
    <location>
        <begin position="210"/>
        <end position="245"/>
    </location>
</feature>
<dbReference type="EMBL" id="JARVKM010000004">
    <property type="protein sequence ID" value="KAK9781165.1"/>
    <property type="molecule type" value="Genomic_DNA"/>
</dbReference>
<feature type="active site" description="Proton acceptor" evidence="4">
    <location>
        <position position="1004"/>
    </location>
</feature>
<evidence type="ECO:0000259" key="7">
    <source>
        <dbReference type="PROSITE" id="PS50305"/>
    </source>
</evidence>
<evidence type="ECO:0000256" key="2">
    <source>
        <dbReference type="ARBA" id="ARBA00022679"/>
    </source>
</evidence>
<dbReference type="Gene3D" id="3.30.1600.10">
    <property type="entry name" value="SIR2/SIRT2 'Small Domain"/>
    <property type="match status" value="1"/>
</dbReference>
<evidence type="ECO:0000313" key="8">
    <source>
        <dbReference type="EMBL" id="KAK9781165.1"/>
    </source>
</evidence>
<comment type="caution">
    <text evidence="8">The sequence shown here is derived from an EMBL/GenBank/DDBJ whole genome shotgun (WGS) entry which is preliminary data.</text>
</comment>
<dbReference type="PANTHER" id="PTHR11085:SF10">
    <property type="entry name" value="NAD-DEPENDENT PROTEIN DEACYLASE SIRTUIN-5, MITOCHONDRIAL-RELATED"/>
    <property type="match status" value="1"/>
</dbReference>
<dbReference type="InterPro" id="IPR003000">
    <property type="entry name" value="Sirtuin"/>
</dbReference>
<dbReference type="Pfam" id="PF02146">
    <property type="entry name" value="SIR2"/>
    <property type="match status" value="1"/>
</dbReference>
<feature type="chain" id="PRO_5046460931" description="Deacetylase sirtuin-type domain-containing protein" evidence="6">
    <location>
        <begin position="18"/>
        <end position="1184"/>
    </location>
</feature>
<dbReference type="Proteomes" id="UP001465668">
    <property type="component" value="Unassembled WGS sequence"/>
</dbReference>
<keyword evidence="9" id="KW-1185">Reference proteome</keyword>
<dbReference type="PANTHER" id="PTHR11085">
    <property type="entry name" value="NAD-DEPENDENT PROTEIN DEACYLASE SIRTUIN-5, MITOCHONDRIAL-RELATED"/>
    <property type="match status" value="1"/>
</dbReference>
<organism evidence="8 9">
    <name type="scientific">Seiridium cardinale</name>
    <dbReference type="NCBI Taxonomy" id="138064"/>
    <lineage>
        <taxon>Eukaryota</taxon>
        <taxon>Fungi</taxon>
        <taxon>Dikarya</taxon>
        <taxon>Ascomycota</taxon>
        <taxon>Pezizomycotina</taxon>
        <taxon>Sordariomycetes</taxon>
        <taxon>Xylariomycetidae</taxon>
        <taxon>Amphisphaeriales</taxon>
        <taxon>Sporocadaceae</taxon>
        <taxon>Seiridium</taxon>
    </lineage>
</organism>
<dbReference type="PROSITE" id="PS50305">
    <property type="entry name" value="SIRTUIN"/>
    <property type="match status" value="1"/>
</dbReference>
<dbReference type="Gene3D" id="3.40.50.1220">
    <property type="entry name" value="TPP-binding domain"/>
    <property type="match status" value="1"/>
</dbReference>
<comment type="similarity">
    <text evidence="1">Belongs to the sirtuin family. Class I subfamily.</text>
</comment>
<feature type="compositionally biased region" description="Polar residues" evidence="5">
    <location>
        <begin position="149"/>
        <end position="159"/>
    </location>
</feature>
<keyword evidence="2" id="KW-0808">Transferase</keyword>
<dbReference type="InterPro" id="IPR026590">
    <property type="entry name" value="Ssirtuin_cat_dom"/>
</dbReference>
<evidence type="ECO:0000256" key="3">
    <source>
        <dbReference type="ARBA" id="ARBA00023027"/>
    </source>
</evidence>
<dbReference type="SUPFAM" id="SSF52467">
    <property type="entry name" value="DHS-like NAD/FAD-binding domain"/>
    <property type="match status" value="1"/>
</dbReference>
<feature type="compositionally biased region" description="Low complexity" evidence="5">
    <location>
        <begin position="236"/>
        <end position="245"/>
    </location>
</feature>
<keyword evidence="4" id="KW-0862">Zinc</keyword>
<proteinExistence type="inferred from homology"/>
<feature type="region of interest" description="Disordered" evidence="5">
    <location>
        <begin position="296"/>
        <end position="326"/>
    </location>
</feature>
<name>A0ABR2Y587_9PEZI</name>
<protein>
    <recommendedName>
        <fullName evidence="7">Deacetylase sirtuin-type domain-containing protein</fullName>
    </recommendedName>
</protein>
<dbReference type="InterPro" id="IPR029035">
    <property type="entry name" value="DHS-like_NAD/FAD-binding_dom"/>
</dbReference>
<dbReference type="CDD" id="cd01412">
    <property type="entry name" value="SIRT5_Af1_CobB"/>
    <property type="match status" value="1"/>
</dbReference>
<keyword evidence="4" id="KW-0479">Metal-binding</keyword>
<keyword evidence="6" id="KW-0732">Signal</keyword>
<feature type="domain" description="Deacetylase sirtuin-type" evidence="7">
    <location>
        <begin position="881"/>
        <end position="1181"/>
    </location>
</feature>
<feature type="region of interest" description="Disordered" evidence="5">
    <location>
        <begin position="127"/>
        <end position="159"/>
    </location>
</feature>
<feature type="compositionally biased region" description="Low complexity" evidence="5">
    <location>
        <begin position="296"/>
        <end position="314"/>
    </location>
</feature>
<dbReference type="InterPro" id="IPR026591">
    <property type="entry name" value="Sirtuin_cat_small_dom_sf"/>
</dbReference>
<evidence type="ECO:0000313" key="9">
    <source>
        <dbReference type="Proteomes" id="UP001465668"/>
    </source>
</evidence>
<feature type="signal peptide" evidence="6">
    <location>
        <begin position="1"/>
        <end position="17"/>
    </location>
</feature>
<feature type="compositionally biased region" description="Low complexity" evidence="5">
    <location>
        <begin position="131"/>
        <end position="145"/>
    </location>
</feature>
<feature type="binding site" evidence="4">
    <location>
        <position position="1016"/>
    </location>
    <ligand>
        <name>Zn(2+)</name>
        <dbReference type="ChEBI" id="CHEBI:29105"/>
    </ligand>
</feature>
<dbReference type="InterPro" id="IPR027546">
    <property type="entry name" value="Sirtuin_class_III"/>
</dbReference>
<accession>A0ABR2Y587</accession>
<evidence type="ECO:0000256" key="4">
    <source>
        <dbReference type="PROSITE-ProRule" id="PRU00236"/>
    </source>
</evidence>
<sequence>MKRLLACFLAFSTGAIAADCLQDQQRQSDSPSGQQIVAALTSSSQLDNVCAGNWRVGDQNKLNITFNHGSMFYYVERTDNTQHLRYCKDAFNNILEQCVTNGNYWGGTWSWDGETYKISDSVYPANGLASTDDGGPTDPNTGTGPITAGPQTTTESGSFATSTASISGLTANTATTTSADGHATILPIWFVSPGVGIILIPGPGVTPGGIIPPPPGYPPLVIDENGQVHEDEDDGSSSSSSTTNSCSTCASCAGFDILSDDATSTLENDGDPDLPTIDASIWASMEINYSLSGSVSAATTTTPSSSTPTQSAGPIDKPGCQDAPDSVKSDLAQWTTKGNGIRLTDGSYHPANDVLYMVREVVCDGSCKAPSAIDSKYVAVYQKDGLCEVSVALSSTTELFVNRDTWPDGNDDDFNTIWQQCWDSTQNIIDKCVSNQAKVGWWNGDHVYQFYEAGVRSLNDPNAHHTQNGMSLGSYLEPSTEGLSCKTDCCGYLPNADWCNQNCGGICRRGNRWNLANPKNLFARSTATVTKVGGCDLTYTLPDYPSSGTAESISNVQKYYDRDDSVIGSNNCDNPRLTGPVAKVAGNTYDTEHVFEKHFIKRFLYFLVGGYQAFDDISGSSVIDPVAPCDDVKAVFNKLNPAGTNFRTETAAQQLGKAISCKGSQCPDDNRVEEFFLLRTAINGIKNRIFTGHYTGVGSDPNDNKLPSCNDTKSAAQMQQMMINAAMVFQYMNKQEVYTAFKAVHERIQGILGNLDADMLGSSLKPQNLKLYAANGNTWLDAYNEFMMRFLVDTERKMGLWLHNCKQAYMDKIEASSLSQANKDAAKRKVTDYESGTDVALNRNVPASNRLFRKGCRLGTANALPNYRSFHHSNVLWTHSIAKMKSDVEEFKKILKGADRIMALCGAGLSAASGLPTFRGAGGIWREFEATSLATPEAFKDDPALVWLFYAWRRHLVLKAQPNVGHYALAELAKKKENFLCLTQNVDGLSTRAGHPESAIRMLHGNLLDIKCFNKCGYVEPNVLRDPVCPALAAAAEDYAPGEMSPLLNPDIPTPEIKIEDLPHCPDCKRRGKNSLLRPGVVWFNESLPDGMLEEVENWLYRGKVDVMLVVGTSGAVYPAAGYTLKAKARGAVVAVINPDPDAHRGLGLKNKDFFFQGGADEFLPKLFEDVIGVLPEGRAAPGV</sequence>
<evidence type="ECO:0000256" key="1">
    <source>
        <dbReference type="ARBA" id="ARBA00006924"/>
    </source>
</evidence>
<keyword evidence="3" id="KW-0520">NAD</keyword>
<feature type="binding site" evidence="4">
    <location>
        <position position="1065"/>
    </location>
    <ligand>
        <name>Zn(2+)</name>
        <dbReference type="ChEBI" id="CHEBI:29105"/>
    </ligand>
</feature>
<reference evidence="8 9" key="1">
    <citation type="submission" date="2024-02" db="EMBL/GenBank/DDBJ databases">
        <title>First draft genome assembly of two strains of Seiridium cardinale.</title>
        <authorList>
            <person name="Emiliani G."/>
            <person name="Scali E."/>
        </authorList>
    </citation>
    <scope>NUCLEOTIDE SEQUENCE [LARGE SCALE GENOMIC DNA]</scope>
    <source>
        <strain evidence="8 9">BM-138-000479</strain>
    </source>
</reference>
<evidence type="ECO:0000256" key="6">
    <source>
        <dbReference type="SAM" id="SignalP"/>
    </source>
</evidence>
<evidence type="ECO:0000256" key="5">
    <source>
        <dbReference type="SAM" id="MobiDB-lite"/>
    </source>
</evidence>
<gene>
    <name evidence="8" type="ORF">SCAR479_04986</name>
</gene>
<feature type="binding site" evidence="4">
    <location>
        <position position="1012"/>
    </location>
    <ligand>
        <name>Zn(2+)</name>
        <dbReference type="ChEBI" id="CHEBI:29105"/>
    </ligand>
</feature>
<dbReference type="InterPro" id="IPR050134">
    <property type="entry name" value="NAD-dep_sirtuin_deacylases"/>
</dbReference>
<feature type="binding site" evidence="4">
    <location>
        <position position="1068"/>
    </location>
    <ligand>
        <name>Zn(2+)</name>
        <dbReference type="ChEBI" id="CHEBI:29105"/>
    </ligand>
</feature>